<organism evidence="4 5">
    <name type="scientific">Tilletia horrida</name>
    <dbReference type="NCBI Taxonomy" id="155126"/>
    <lineage>
        <taxon>Eukaryota</taxon>
        <taxon>Fungi</taxon>
        <taxon>Dikarya</taxon>
        <taxon>Basidiomycota</taxon>
        <taxon>Ustilaginomycotina</taxon>
        <taxon>Exobasidiomycetes</taxon>
        <taxon>Tilletiales</taxon>
        <taxon>Tilletiaceae</taxon>
        <taxon>Tilletia</taxon>
    </lineage>
</organism>
<feature type="compositionally biased region" description="Low complexity" evidence="3">
    <location>
        <begin position="1628"/>
        <end position="1645"/>
    </location>
</feature>
<feature type="compositionally biased region" description="Basic and acidic residues" evidence="3">
    <location>
        <begin position="2419"/>
        <end position="2430"/>
    </location>
</feature>
<dbReference type="SMART" id="SM00365">
    <property type="entry name" value="LRR_SD22"/>
    <property type="match status" value="3"/>
</dbReference>
<feature type="compositionally biased region" description="Polar residues" evidence="3">
    <location>
        <begin position="80"/>
        <end position="91"/>
    </location>
</feature>
<feature type="compositionally biased region" description="Polar residues" evidence="3">
    <location>
        <begin position="580"/>
        <end position="593"/>
    </location>
</feature>
<feature type="compositionally biased region" description="Acidic residues" evidence="3">
    <location>
        <begin position="2440"/>
        <end position="2450"/>
    </location>
</feature>
<sequence>MSLLHEKIAGLEKELATEKRKTKDLSDSLRAATKDYDRLKNQLDRTMRKQMLSASGTGDVLSDAAQRPDSSAQRHALHQSMANTQRATLGGTQKPAPFWQSQASTQSNGHAFQATPVRAGDMAAAGHHGGSASQTQFTPSHGANHGRFVAQHAPAPDSGTQYSASSAAMGAQQHAAMSGLQQDLRLSAADGGATRGGIAGSATLGAGMHLSRNGGGMASPIASASWAQPRPISQNLVRPVPSGGVRLSSSAAGAVSDQRMSHLHARNSGPIFASTSAHTPQGASPVGNFLRAAVPRSGVGASLGGSGAREGNDERMTATTTTTTTAPAASAAAAALASARSRAKMDDDEHTASSLGEPALQNALAALEDFDQSELRHEEEEEEQQRREQRDRSASSQELTRERLRYYEDQTPPQDGDGDGDDNNYGAEEHTGEQASIRSRSEDGFGEQEQDGNPLFEDAEYSRGSIPDLSAAPSVSYASRSLRRYPEELDDEEEEQQEVGGPQDTEGEDAPEEDILSEEQEVLEEEGAVAQQDSGDAAEQQEQSLSGGVDATVIYNPDASLLPPILRPAWQRGSPERPQSYGQYNANSSTPHRGTSRSRSRSPAKNNAFYQDRLGGDIFSPMKLQRIFNPPTPPSVDSASPEASRAGNADAGPPQQAEVTAQTQDDDVDEAPSQLVVEDSPTHKRGARVVLMKGDTTSADEGEVEAQLGSLNKAPLFIAKTSTPLAEIPEPRISAARNSLSTDQTSPEPPSRLGEQILQRAATPERTPVQSRAATPPTLAQESVQCSEPVPQSASPEQSQATPRPVTPEQNIAHTPSMSQSKSRAGVPFTPLTPRRPMKLFSRGTPMFVFRASPSPSGRTSASRSSGESGGPRLALARGSDSSSSASQAGRFEIGTDARTPSEFVRKLQRMRSHGRLRGSAQRHPRSSIRPDRLGARRTSAHVGEALEEEDEPSQAGPGSQSRSTSGLASGSTPSPSVVRSRVLQSASRAGRPIAPVEADESALISQREQKRLKIGVEPRELGSRRNSLEQEAVFLSRSVAEGGEAHPESSNASGLGEAESSTASRQPSSANRSLESAPNEVDDVDRGQVYLPPHAEQQAHAAWNRISMGPLPYRRDNDGDQSALNALPGMRLGVSAGPPRDYVREAPSFMQLIRQQGLGSDAMTITTTRSALGSGSGTGSGSASAAASVAASGSGPMSRTQSTNSMGMSTGLGSSTQVRGRAEGSLTAPPRDYVHEVIAETSAHLAQPANTQFSFRVVQPVESALHSQSNGNQQSELSRASKDAWPGQRYPTQFARDISEDEVDAALGGTGRDQDYHLLVTAEPRRVQSSPARTQARSPSKTVTFAGVSPRRVAFAKTIGSSGQSPRKLLRQFSAAAEVEWEIAEEEGQTEDVQVDEPEQHFSRELSGSDLVTSKDVQDQQPPQSNSPEQQIQELIERKTSSGNSDPMRKSTLVHISPEEFNMPMEALENVLGQGRMTFDRAAGKWIKIKNRSRANSETTDKRSVATSAHASQPAHSGSDSQEGLSELEAPSDEAKAKSASSRTAIDGHNSHEGVQSMSRSSNDSTPDPFKNIDSFSHSEQRAPMPTPHPHPQETSKVLSPAERSSDPVISPPTETSRNAWPRESTPPVANASPSRSAAPEAPAHNVSISVSAPYGSVKETPGQGFAGFNNAAAAAAFANRPKYSSLLRQEVKLMQSASTASSAGSDVAGQMSPARLLDVAAALAQEDSIITLPGEDDRLVPTSSAAAASTPHPFGPAQTQLQPQPSPQPSSHLQQHSPTPLKPILVSRSPTKSAMASTPRQSPSKGQNDETRRSISFADTPRASQLNRRAAADPSHNNADVNDIPHRPESPTPRRLSAAEVSIGPVSSRTLEIAQAIQHLAELTLNQDGHGMSDVGDTSVVALRKGPDVTASRRMYGGREEGAAGHLTLATNASFSVARDRIVELIADVAPWEEHWEEMDEIDLSGRRVETVLRLRDFCPALENVFLSRNELSYLTGVPSGVRVLKVADNRLSNMSLFDHLKHLEILDISGNQLTSLRNLECLSRLKDLKANDNAISDLRGLMSMGSLRRLSLRGNKLTRFDAASLDASSLERLDLSRNSIQMVASLYRLRNLRELNLDHNSLCSIDLGPKMSRLRILRLSFNPELAHLDVLPAHKLNTLYVDGCGLSKVEHLGALTGLENFSIRQQGTGAVQWRADETRDAKRLFFSGNSFHGGLLGHRPEDSDGDDASDAGRSSDSHATARQMNGRKRAHPDSSGRLRDPSAISPPIVLFTLVYLELSGCQLTVLPSALPSQLPNLRHLNLDHNLFTTLPGLQALTRLKRLSLVGCRVKSSQSILKAVQGLPELLVLDTRMNPCTLGLYPPVIVVSPLNTAASAGTSAQGRAVSLAEAALPPIPNPEVAQPDLLPHNLKKAQHQKQQERRRAEKSFFHKRSAAPDPLDDSSAEESEFDGRSSTMASSVTDGPEEPDAQVPPRKRKLERAAAAAAAAGTGVPPSSKNAPSRPGSSKPSSSATTSSALFLASDVRFLKTLPTKFIQRRQAHRGLLALGCPALTWLDGLVVEWAEVEMAQDFVDAVRADREARAQARARTTSAAAAAAAAAAAGPSASASASAPTSAAGGSRRTSVFDPDVAERESTGRGTETEFWMPSEPRIEVAFNSLP</sequence>
<keyword evidence="2" id="KW-0677">Repeat</keyword>
<dbReference type="EMBL" id="JAPDMQ010000448">
    <property type="protein sequence ID" value="KAK0524501.1"/>
    <property type="molecule type" value="Genomic_DNA"/>
</dbReference>
<dbReference type="Proteomes" id="UP001176521">
    <property type="component" value="Unassembled WGS sequence"/>
</dbReference>
<comment type="caution">
    <text evidence="4">The sequence shown here is derived from an EMBL/GenBank/DDBJ whole genome shotgun (WGS) entry which is preliminary data.</text>
</comment>
<feature type="compositionally biased region" description="Polar residues" evidence="3">
    <location>
        <begin position="1266"/>
        <end position="1279"/>
    </location>
</feature>
<feature type="region of interest" description="Disordered" evidence="3">
    <location>
        <begin position="722"/>
        <end position="1086"/>
    </location>
</feature>
<feature type="compositionally biased region" description="Acidic residues" evidence="3">
    <location>
        <begin position="505"/>
        <end position="527"/>
    </location>
</feature>
<feature type="region of interest" description="Disordered" evidence="3">
    <location>
        <begin position="122"/>
        <end position="167"/>
    </location>
</feature>
<proteinExistence type="predicted"/>
<feature type="region of interest" description="Disordered" evidence="3">
    <location>
        <begin position="1491"/>
        <end position="1646"/>
    </location>
</feature>
<dbReference type="Pfam" id="PF13855">
    <property type="entry name" value="LRR_8"/>
    <property type="match status" value="2"/>
</dbReference>
<feature type="compositionally biased region" description="Polar residues" evidence="3">
    <location>
        <begin position="736"/>
        <end position="746"/>
    </location>
</feature>
<reference evidence="4" key="1">
    <citation type="journal article" date="2023" name="PhytoFront">
        <title>Draft Genome Resources of Seven Strains of Tilletia horrida, Causal Agent of Kernel Smut of Rice.</title>
        <authorList>
            <person name="Khanal S."/>
            <person name="Antony Babu S."/>
            <person name="Zhou X.G."/>
        </authorList>
    </citation>
    <scope>NUCLEOTIDE SEQUENCE</scope>
    <source>
        <strain evidence="4">TX3</strain>
    </source>
</reference>
<dbReference type="InterPro" id="IPR001611">
    <property type="entry name" value="Leu-rich_rpt"/>
</dbReference>
<feature type="compositionally biased region" description="Low complexity" evidence="3">
    <location>
        <begin position="123"/>
        <end position="133"/>
    </location>
</feature>
<feature type="compositionally biased region" description="Basic and acidic residues" evidence="3">
    <location>
        <begin position="373"/>
        <end position="408"/>
    </location>
</feature>
<feature type="compositionally biased region" description="Polar residues" evidence="3">
    <location>
        <begin position="99"/>
        <end position="109"/>
    </location>
</feature>
<feature type="compositionally biased region" description="Low complexity" evidence="3">
    <location>
        <begin position="1760"/>
        <end position="1781"/>
    </location>
</feature>
<feature type="region of interest" description="Disordered" evidence="3">
    <location>
        <begin position="564"/>
        <end position="709"/>
    </location>
</feature>
<evidence type="ECO:0000256" key="2">
    <source>
        <dbReference type="ARBA" id="ARBA00022737"/>
    </source>
</evidence>
<feature type="compositionally biased region" description="Low complexity" evidence="3">
    <location>
        <begin position="974"/>
        <end position="983"/>
    </location>
</feature>
<feature type="compositionally biased region" description="Low complexity" evidence="3">
    <location>
        <begin position="1420"/>
        <end position="1435"/>
    </location>
</feature>
<feature type="compositionally biased region" description="Low complexity" evidence="3">
    <location>
        <begin position="851"/>
        <end position="891"/>
    </location>
</feature>
<dbReference type="GO" id="GO:0035591">
    <property type="term" value="F:signaling adaptor activity"/>
    <property type="evidence" value="ECO:0007669"/>
    <property type="project" value="TreeGrafter"/>
</dbReference>
<dbReference type="PANTHER" id="PTHR47566">
    <property type="match status" value="1"/>
</dbReference>
<feature type="compositionally biased region" description="Basic and acidic residues" evidence="3">
    <location>
        <begin position="2254"/>
        <end position="2263"/>
    </location>
</feature>
<dbReference type="InterPro" id="IPR052574">
    <property type="entry name" value="CDIRP"/>
</dbReference>
<feature type="compositionally biased region" description="Polar residues" evidence="3">
    <location>
        <begin position="1506"/>
        <end position="1525"/>
    </location>
</feature>
<feature type="region of interest" description="Disordered" evidence="3">
    <location>
        <begin position="1386"/>
        <end position="1451"/>
    </location>
</feature>
<evidence type="ECO:0000313" key="5">
    <source>
        <dbReference type="Proteomes" id="UP001176521"/>
    </source>
</evidence>
<feature type="region of interest" description="Disordered" evidence="3">
    <location>
        <begin position="47"/>
        <end position="109"/>
    </location>
</feature>
<dbReference type="SMART" id="SM00369">
    <property type="entry name" value="LRR_TYP"/>
    <property type="match status" value="5"/>
</dbReference>
<evidence type="ECO:0000256" key="1">
    <source>
        <dbReference type="ARBA" id="ARBA00022614"/>
    </source>
</evidence>
<gene>
    <name evidence="4" type="primary">NUD1</name>
    <name evidence="4" type="ORF">OC842_005815</name>
</gene>
<dbReference type="PANTHER" id="PTHR47566:SF1">
    <property type="entry name" value="PROTEIN NUD1"/>
    <property type="match status" value="1"/>
</dbReference>
<keyword evidence="5" id="KW-1185">Reference proteome</keyword>
<feature type="compositionally biased region" description="Polar residues" evidence="3">
    <location>
        <begin position="1554"/>
        <end position="1567"/>
    </location>
</feature>
<feature type="compositionally biased region" description="Polar residues" evidence="3">
    <location>
        <begin position="2454"/>
        <end position="2463"/>
    </location>
</feature>
<dbReference type="SUPFAM" id="SSF52058">
    <property type="entry name" value="L domain-like"/>
    <property type="match status" value="1"/>
</dbReference>
<feature type="region of interest" description="Disordered" evidence="3">
    <location>
        <begin position="1191"/>
        <end position="1229"/>
    </location>
</feature>
<feature type="region of interest" description="Disordered" evidence="3">
    <location>
        <begin position="1744"/>
        <end position="1863"/>
    </location>
</feature>
<feature type="compositionally biased region" description="Polar residues" evidence="3">
    <location>
        <begin position="768"/>
        <end position="823"/>
    </location>
</feature>
<feature type="compositionally biased region" description="Low complexity" evidence="3">
    <location>
        <begin position="2501"/>
        <end position="2516"/>
    </location>
</feature>
<feature type="compositionally biased region" description="Polar residues" evidence="3">
    <location>
        <begin position="957"/>
        <end position="973"/>
    </location>
</feature>
<feature type="compositionally biased region" description="Acidic residues" evidence="3">
    <location>
        <begin position="488"/>
        <end position="497"/>
    </location>
</feature>
<feature type="compositionally biased region" description="Low complexity" evidence="3">
    <location>
        <begin position="2604"/>
        <end position="2624"/>
    </location>
</feature>
<feature type="compositionally biased region" description="Polar residues" evidence="3">
    <location>
        <begin position="1790"/>
        <end position="1808"/>
    </location>
</feature>
<dbReference type="GO" id="GO:0031028">
    <property type="term" value="P:septation initiation signaling"/>
    <property type="evidence" value="ECO:0007669"/>
    <property type="project" value="TreeGrafter"/>
</dbReference>
<feature type="compositionally biased region" description="Basic and acidic residues" evidence="3">
    <location>
        <begin position="1008"/>
        <end position="1029"/>
    </location>
</feature>
<feature type="region of interest" description="Disordered" evidence="3">
    <location>
        <begin position="1265"/>
        <end position="1288"/>
    </location>
</feature>
<feature type="region of interest" description="Disordered" evidence="3">
    <location>
        <begin position="369"/>
        <end position="551"/>
    </location>
</feature>
<feature type="region of interest" description="Disordered" evidence="3">
    <location>
        <begin position="300"/>
        <end position="353"/>
    </location>
</feature>
<dbReference type="InterPro" id="IPR003591">
    <property type="entry name" value="Leu-rich_rpt_typical-subtyp"/>
</dbReference>
<dbReference type="SMART" id="SM00364">
    <property type="entry name" value="LRR_BAC"/>
    <property type="match status" value="4"/>
</dbReference>
<dbReference type="InterPro" id="IPR032675">
    <property type="entry name" value="LRR_dom_sf"/>
</dbReference>
<evidence type="ECO:0000256" key="3">
    <source>
        <dbReference type="SAM" id="MobiDB-lite"/>
    </source>
</evidence>
<feature type="compositionally biased region" description="Low complexity" evidence="3">
    <location>
        <begin position="317"/>
        <end position="340"/>
    </location>
</feature>
<protein>
    <submittedName>
        <fullName evidence="4">Protein nud1</fullName>
    </submittedName>
</protein>
<feature type="region of interest" description="Disordered" evidence="3">
    <location>
        <begin position="2604"/>
        <end position="2652"/>
    </location>
</feature>
<evidence type="ECO:0000313" key="4">
    <source>
        <dbReference type="EMBL" id="KAK0524501.1"/>
    </source>
</evidence>
<feature type="compositionally biased region" description="Low complexity" evidence="3">
    <location>
        <begin position="1203"/>
        <end position="1217"/>
    </location>
</feature>
<dbReference type="GO" id="GO:0061499">
    <property type="term" value="C:outer plaque of mitotic spindle pole body"/>
    <property type="evidence" value="ECO:0007669"/>
    <property type="project" value="TreeGrafter"/>
</dbReference>
<dbReference type="PROSITE" id="PS51450">
    <property type="entry name" value="LRR"/>
    <property type="match status" value="4"/>
</dbReference>
<dbReference type="GO" id="GO:1902412">
    <property type="term" value="P:regulation of mitotic cytokinesis"/>
    <property type="evidence" value="ECO:0007669"/>
    <property type="project" value="TreeGrafter"/>
</dbReference>
<dbReference type="Gene3D" id="3.80.10.10">
    <property type="entry name" value="Ribonuclease Inhibitor"/>
    <property type="match status" value="2"/>
</dbReference>
<name>A0AAN6G763_9BASI</name>
<keyword evidence="1" id="KW-0433">Leucine-rich repeat</keyword>
<feature type="region of interest" description="Disordered" evidence="3">
    <location>
        <begin position="2218"/>
        <end position="2263"/>
    </location>
</feature>
<feature type="compositionally biased region" description="Basic residues" evidence="3">
    <location>
        <begin position="907"/>
        <end position="927"/>
    </location>
</feature>
<feature type="region of interest" description="Disordered" evidence="3">
    <location>
        <begin position="2413"/>
        <end position="2516"/>
    </location>
</feature>
<feature type="compositionally biased region" description="Acidic residues" evidence="3">
    <location>
        <begin position="1386"/>
        <end position="1398"/>
    </location>
</feature>
<feature type="compositionally biased region" description="Polar residues" evidence="3">
    <location>
        <begin position="1049"/>
        <end position="1077"/>
    </location>
</feature>
<accession>A0AAN6G763</accession>